<evidence type="ECO:0000313" key="1">
    <source>
        <dbReference type="EMBL" id="GAA4036762.1"/>
    </source>
</evidence>
<dbReference type="InterPro" id="IPR009057">
    <property type="entry name" value="Homeodomain-like_sf"/>
</dbReference>
<dbReference type="EMBL" id="BAABDK010000017">
    <property type="protein sequence ID" value="GAA4036762.1"/>
    <property type="molecule type" value="Genomic_DNA"/>
</dbReference>
<name>A0ABP7U650_9BACT</name>
<accession>A0ABP7U650</accession>
<sequence length="161" mass="17693">MSGSRITGNNAVFSPMLNSTMPTTALEATLPVFHQHGLHQASDAALAEALQIPQAELAARYGDRAALVHQMTLADLDRQKRDHDKLYAEFSTPVERLYALIQYGIDNLQQLPATYYADLQGFPAAWEALMNHLSSYSAPSCSNCSTTASARRCFVLILTFN</sequence>
<reference evidence="2" key="1">
    <citation type="journal article" date="2019" name="Int. J. Syst. Evol. Microbiol.">
        <title>The Global Catalogue of Microorganisms (GCM) 10K type strain sequencing project: providing services to taxonomists for standard genome sequencing and annotation.</title>
        <authorList>
            <consortium name="The Broad Institute Genomics Platform"/>
            <consortium name="The Broad Institute Genome Sequencing Center for Infectious Disease"/>
            <person name="Wu L."/>
            <person name="Ma J."/>
        </authorList>
    </citation>
    <scope>NUCLEOTIDE SEQUENCE [LARGE SCALE GENOMIC DNA]</scope>
    <source>
        <strain evidence="2">JCM 17225</strain>
    </source>
</reference>
<comment type="caution">
    <text evidence="1">The sequence shown here is derived from an EMBL/GenBank/DDBJ whole genome shotgun (WGS) entry which is preliminary data.</text>
</comment>
<gene>
    <name evidence="1" type="ORF">GCM10022409_22100</name>
</gene>
<dbReference type="SUPFAM" id="SSF46689">
    <property type="entry name" value="Homeodomain-like"/>
    <property type="match status" value="1"/>
</dbReference>
<proteinExistence type="predicted"/>
<dbReference type="Proteomes" id="UP001501469">
    <property type="component" value="Unassembled WGS sequence"/>
</dbReference>
<evidence type="ECO:0000313" key="2">
    <source>
        <dbReference type="Proteomes" id="UP001501469"/>
    </source>
</evidence>
<keyword evidence="2" id="KW-1185">Reference proteome</keyword>
<protein>
    <submittedName>
        <fullName evidence="1">Uncharacterized protein</fullName>
    </submittedName>
</protein>
<dbReference type="Gene3D" id="1.10.357.10">
    <property type="entry name" value="Tetracycline Repressor, domain 2"/>
    <property type="match status" value="1"/>
</dbReference>
<organism evidence="1 2">
    <name type="scientific">Hymenobacter glaciei</name>
    <dbReference type="NCBI Taxonomy" id="877209"/>
    <lineage>
        <taxon>Bacteria</taxon>
        <taxon>Pseudomonadati</taxon>
        <taxon>Bacteroidota</taxon>
        <taxon>Cytophagia</taxon>
        <taxon>Cytophagales</taxon>
        <taxon>Hymenobacteraceae</taxon>
        <taxon>Hymenobacter</taxon>
    </lineage>
</organism>